<evidence type="ECO:0000256" key="12">
    <source>
        <dbReference type="SAM" id="MobiDB-lite"/>
    </source>
</evidence>
<comment type="caution">
    <text evidence="15">The sequence shown here is derived from an EMBL/GenBank/DDBJ whole genome shotgun (WGS) entry which is preliminary data.</text>
</comment>
<evidence type="ECO:0000256" key="2">
    <source>
        <dbReference type="ARBA" id="ARBA00004906"/>
    </source>
</evidence>
<accession>A0AAW1XY82</accession>
<comment type="pathway">
    <text evidence="2">Protein modification; protein ubiquitination.</text>
</comment>
<dbReference type="PANTHER" id="PTHR46632">
    <property type="entry name" value="E3 UBIQUITIN-PROTEIN LIGASE SINA-LIKE 4"/>
    <property type="match status" value="1"/>
</dbReference>
<evidence type="ECO:0000256" key="9">
    <source>
        <dbReference type="ARBA" id="ARBA00022833"/>
    </source>
</evidence>
<dbReference type="EMBL" id="JBEDUW010000002">
    <property type="protein sequence ID" value="KAK9941926.1"/>
    <property type="molecule type" value="Genomic_DNA"/>
</dbReference>
<dbReference type="AlphaFoldDB" id="A0AAW1XY82"/>
<evidence type="ECO:0000259" key="13">
    <source>
        <dbReference type="PROSITE" id="PS50089"/>
    </source>
</evidence>
<feature type="domain" description="SIAH-type" evidence="14">
    <location>
        <begin position="168"/>
        <end position="227"/>
    </location>
</feature>
<comment type="function">
    <text evidence="10">E3 ubiquitin-protein ligase that mediates ubiquitination and subsequent proteasomal degradation of target proteins. E3 ubiquitin ligases accept ubiquitin from an E2 ubiquitin-conjugating enzyme in the form of a thioester and then directly transfers the ubiquitin to targeted substrates. It probably triggers the ubiquitin-mediated degradation of different substrates.</text>
</comment>
<dbReference type="EC" id="2.3.2.27" evidence="4"/>
<organism evidence="15 16">
    <name type="scientific">Rubus argutus</name>
    <name type="common">Southern blackberry</name>
    <dbReference type="NCBI Taxonomy" id="59490"/>
    <lineage>
        <taxon>Eukaryota</taxon>
        <taxon>Viridiplantae</taxon>
        <taxon>Streptophyta</taxon>
        <taxon>Embryophyta</taxon>
        <taxon>Tracheophyta</taxon>
        <taxon>Spermatophyta</taxon>
        <taxon>Magnoliopsida</taxon>
        <taxon>eudicotyledons</taxon>
        <taxon>Gunneridae</taxon>
        <taxon>Pentapetalae</taxon>
        <taxon>rosids</taxon>
        <taxon>fabids</taxon>
        <taxon>Rosales</taxon>
        <taxon>Rosaceae</taxon>
        <taxon>Rosoideae</taxon>
        <taxon>Rosoideae incertae sedis</taxon>
        <taxon>Rubus</taxon>
    </lineage>
</organism>
<feature type="region of interest" description="Disordered" evidence="12">
    <location>
        <begin position="64"/>
        <end position="102"/>
    </location>
</feature>
<sequence>MARFFDLEAEEWPDSEDLDSPLIHRRRYSDSDSDDNPLIRQPRFSDSDEDDCVPLRFKRPRLVKQHLQTEEEEIQGEDDNTSMESEAKEPNEHRTGNPKPNTVVTLTDPGLLDCPICFEPLTVPVFQCDQNGHLACSSCCTKIENKCPSCSCPIGSSRCWAIEKVVDSSTTSCQNNKYGCNTPLTYNKKNEHEKTCAYSPCCSCPYSGCKFVSSAKKLYHHYNNDHVDSAIEFVSDHKFLITLNKYDKFVVLREMDVGTLFILHNSVVRDDLGNVVSLSCIQPSFKEGFNYNLVVGHKESDSLKLRSVTQSIRSLQAYCRPPSFLLIPSEYFSLDSSGQLEMDVFIYRE</sequence>
<dbReference type="InterPro" id="IPR013083">
    <property type="entry name" value="Znf_RING/FYVE/PHD"/>
</dbReference>
<dbReference type="PROSITE" id="PS50089">
    <property type="entry name" value="ZF_RING_2"/>
    <property type="match status" value="1"/>
</dbReference>
<feature type="compositionally biased region" description="Basic and acidic residues" evidence="12">
    <location>
        <begin position="85"/>
        <end position="95"/>
    </location>
</feature>
<evidence type="ECO:0000256" key="3">
    <source>
        <dbReference type="ARBA" id="ARBA00009119"/>
    </source>
</evidence>
<keyword evidence="5" id="KW-0808">Transferase</keyword>
<evidence type="ECO:0000259" key="14">
    <source>
        <dbReference type="PROSITE" id="PS51081"/>
    </source>
</evidence>
<dbReference type="Proteomes" id="UP001457282">
    <property type="component" value="Unassembled WGS sequence"/>
</dbReference>
<dbReference type="PANTHER" id="PTHR46632:SF16">
    <property type="entry name" value="E3 UBIQUITIN-PROTEIN LIGASE SINA-LIKE 10"/>
    <property type="match status" value="1"/>
</dbReference>
<feature type="compositionally biased region" description="Acidic residues" evidence="12">
    <location>
        <begin position="70"/>
        <end position="81"/>
    </location>
</feature>
<dbReference type="InterPro" id="IPR049548">
    <property type="entry name" value="Sina-like_RING"/>
</dbReference>
<feature type="compositionally biased region" description="Acidic residues" evidence="12">
    <location>
        <begin position="7"/>
        <end position="19"/>
    </location>
</feature>
<keyword evidence="9" id="KW-0862">Zinc</keyword>
<evidence type="ECO:0000256" key="7">
    <source>
        <dbReference type="ARBA" id="ARBA00022771"/>
    </source>
</evidence>
<dbReference type="GO" id="GO:0008270">
    <property type="term" value="F:zinc ion binding"/>
    <property type="evidence" value="ECO:0007669"/>
    <property type="project" value="UniProtKB-KW"/>
</dbReference>
<dbReference type="Gene3D" id="3.30.40.10">
    <property type="entry name" value="Zinc/RING finger domain, C3HC4 (zinc finger)"/>
    <property type="match status" value="1"/>
</dbReference>
<feature type="region of interest" description="Disordered" evidence="12">
    <location>
        <begin position="1"/>
        <end position="52"/>
    </location>
</feature>
<feature type="domain" description="RING-type" evidence="13">
    <location>
        <begin position="114"/>
        <end position="151"/>
    </location>
</feature>
<gene>
    <name evidence="15" type="ORF">M0R45_007617</name>
</gene>
<comment type="catalytic activity">
    <reaction evidence="1">
        <text>S-ubiquitinyl-[E2 ubiquitin-conjugating enzyme]-L-cysteine + [acceptor protein]-L-lysine = [E2 ubiquitin-conjugating enzyme]-L-cysteine + N(6)-ubiquitinyl-[acceptor protein]-L-lysine.</text>
        <dbReference type="EC" id="2.3.2.27"/>
    </reaction>
</comment>
<dbReference type="InterPro" id="IPR044286">
    <property type="entry name" value="SINL_plant"/>
</dbReference>
<comment type="similarity">
    <text evidence="3">Belongs to the SINA (Seven in absentia) family.</text>
</comment>
<evidence type="ECO:0000256" key="10">
    <source>
        <dbReference type="ARBA" id="ARBA00024004"/>
    </source>
</evidence>
<name>A0AAW1XY82_RUBAR</name>
<keyword evidence="7 11" id="KW-0863">Zinc-finger</keyword>
<dbReference type="GO" id="GO:0061630">
    <property type="term" value="F:ubiquitin protein ligase activity"/>
    <property type="evidence" value="ECO:0007669"/>
    <property type="project" value="UniProtKB-EC"/>
</dbReference>
<evidence type="ECO:0000256" key="5">
    <source>
        <dbReference type="ARBA" id="ARBA00022679"/>
    </source>
</evidence>
<dbReference type="Pfam" id="PF21362">
    <property type="entry name" value="Sina_RING"/>
    <property type="match status" value="1"/>
</dbReference>
<keyword evidence="8" id="KW-0833">Ubl conjugation pathway</keyword>
<reference evidence="15 16" key="1">
    <citation type="journal article" date="2023" name="G3 (Bethesda)">
        <title>A chromosome-length genome assembly and annotation of blackberry (Rubus argutus, cv. 'Hillquist').</title>
        <authorList>
            <person name="Bruna T."/>
            <person name="Aryal R."/>
            <person name="Dudchenko O."/>
            <person name="Sargent D.J."/>
            <person name="Mead D."/>
            <person name="Buti M."/>
            <person name="Cavallini A."/>
            <person name="Hytonen T."/>
            <person name="Andres J."/>
            <person name="Pham M."/>
            <person name="Weisz D."/>
            <person name="Mascagni F."/>
            <person name="Usai G."/>
            <person name="Natali L."/>
            <person name="Bassil N."/>
            <person name="Fernandez G.E."/>
            <person name="Lomsadze A."/>
            <person name="Armour M."/>
            <person name="Olukolu B."/>
            <person name="Poorten T."/>
            <person name="Britton C."/>
            <person name="Davik J."/>
            <person name="Ashrafi H."/>
            <person name="Aiden E.L."/>
            <person name="Borodovsky M."/>
            <person name="Worthington M."/>
        </authorList>
    </citation>
    <scope>NUCLEOTIDE SEQUENCE [LARGE SCALE GENOMIC DNA]</scope>
    <source>
        <strain evidence="15">PI 553951</strain>
    </source>
</reference>
<keyword evidence="6" id="KW-0479">Metal-binding</keyword>
<evidence type="ECO:0000256" key="11">
    <source>
        <dbReference type="PROSITE-ProRule" id="PRU00455"/>
    </source>
</evidence>
<evidence type="ECO:0000256" key="1">
    <source>
        <dbReference type="ARBA" id="ARBA00000900"/>
    </source>
</evidence>
<keyword evidence="16" id="KW-1185">Reference proteome</keyword>
<dbReference type="CDD" id="cd16571">
    <property type="entry name" value="RING-HC_SIAHs"/>
    <property type="match status" value="1"/>
</dbReference>
<evidence type="ECO:0000313" key="16">
    <source>
        <dbReference type="Proteomes" id="UP001457282"/>
    </source>
</evidence>
<evidence type="ECO:0000256" key="4">
    <source>
        <dbReference type="ARBA" id="ARBA00012483"/>
    </source>
</evidence>
<dbReference type="Pfam" id="PF21361">
    <property type="entry name" value="Sina_ZnF"/>
    <property type="match status" value="1"/>
</dbReference>
<dbReference type="SUPFAM" id="SSF49599">
    <property type="entry name" value="TRAF domain-like"/>
    <property type="match status" value="1"/>
</dbReference>
<dbReference type="InterPro" id="IPR001841">
    <property type="entry name" value="Znf_RING"/>
</dbReference>
<proteinExistence type="inferred from homology"/>
<evidence type="ECO:0000256" key="6">
    <source>
        <dbReference type="ARBA" id="ARBA00022723"/>
    </source>
</evidence>
<evidence type="ECO:0000256" key="8">
    <source>
        <dbReference type="ARBA" id="ARBA00022786"/>
    </source>
</evidence>
<evidence type="ECO:0000313" key="15">
    <source>
        <dbReference type="EMBL" id="KAK9941926.1"/>
    </source>
</evidence>
<protein>
    <recommendedName>
        <fullName evidence="4">RING-type E3 ubiquitin transferase</fullName>
        <ecNumber evidence="4">2.3.2.27</ecNumber>
    </recommendedName>
</protein>
<dbReference type="PROSITE" id="PS51081">
    <property type="entry name" value="ZF_SIAH"/>
    <property type="match status" value="1"/>
</dbReference>
<dbReference type="InterPro" id="IPR013010">
    <property type="entry name" value="Znf_SIAH"/>
</dbReference>